<feature type="region of interest" description="Disordered" evidence="1">
    <location>
        <begin position="915"/>
        <end position="989"/>
    </location>
</feature>
<dbReference type="InterPro" id="IPR014818">
    <property type="entry name" value="Phage/plasmid_primase_P4_C"/>
</dbReference>
<proteinExistence type="predicted"/>
<feature type="domain" description="DUF3854" evidence="4">
    <location>
        <begin position="217"/>
        <end position="335"/>
    </location>
</feature>
<feature type="region of interest" description="Disordered" evidence="1">
    <location>
        <begin position="996"/>
        <end position="1015"/>
    </location>
</feature>
<feature type="region of interest" description="Disordered" evidence="1">
    <location>
        <begin position="361"/>
        <end position="408"/>
    </location>
</feature>
<dbReference type="InterPro" id="IPR004968">
    <property type="entry name" value="DNA_primase/NTPase_C"/>
</dbReference>
<dbReference type="Pfam" id="PF03288">
    <property type="entry name" value="Pox_D5"/>
    <property type="match status" value="1"/>
</dbReference>
<dbReference type="RefSeq" id="WP_015179985.1">
    <property type="nucleotide sequence ID" value="NC_019734.1"/>
</dbReference>
<dbReference type="PANTHER" id="PTHR34985">
    <property type="entry name" value="SLR0554 PROTEIN"/>
    <property type="match status" value="1"/>
</dbReference>
<dbReference type="OrthoDB" id="461758at2"/>
<dbReference type="PATRIC" id="fig|1173022.3.peg.5168"/>
<name>K9W6Z0_9CYAN</name>
<gene>
    <name evidence="5" type="ORF">Cri9333_4781</name>
</gene>
<evidence type="ECO:0000256" key="1">
    <source>
        <dbReference type="SAM" id="MobiDB-lite"/>
    </source>
</evidence>
<dbReference type="Proteomes" id="UP000010472">
    <property type="component" value="Plasmid pCRI9333.02"/>
</dbReference>
<feature type="domain" description="Bacteriophage/plasmid primase P4 C-terminal" evidence="3">
    <location>
        <begin position="459"/>
        <end position="581"/>
    </location>
</feature>
<feature type="compositionally biased region" description="Polar residues" evidence="1">
    <location>
        <begin position="955"/>
        <end position="972"/>
    </location>
</feature>
<feature type="compositionally biased region" description="Polar residues" evidence="1">
    <location>
        <begin position="1001"/>
        <end position="1010"/>
    </location>
</feature>
<evidence type="ECO:0000313" key="6">
    <source>
        <dbReference type="Proteomes" id="UP000010472"/>
    </source>
</evidence>
<dbReference type="InterPro" id="IPR024385">
    <property type="entry name" value="DUF3854"/>
</dbReference>
<dbReference type="Pfam" id="PF12965">
    <property type="entry name" value="DUF3854"/>
    <property type="match status" value="1"/>
</dbReference>
<dbReference type="Pfam" id="PF08706">
    <property type="entry name" value="D5_N"/>
    <property type="match status" value="1"/>
</dbReference>
<evidence type="ECO:0000259" key="2">
    <source>
        <dbReference type="Pfam" id="PF03288"/>
    </source>
</evidence>
<evidence type="ECO:0000259" key="4">
    <source>
        <dbReference type="Pfam" id="PF12965"/>
    </source>
</evidence>
<feature type="region of interest" description="Disordered" evidence="1">
    <location>
        <begin position="65"/>
        <end position="84"/>
    </location>
</feature>
<feature type="compositionally biased region" description="Low complexity" evidence="1">
    <location>
        <begin position="372"/>
        <end position="387"/>
    </location>
</feature>
<dbReference type="InterPro" id="IPR034154">
    <property type="entry name" value="TOPRIM_DnaG/twinkle"/>
</dbReference>
<dbReference type="CDD" id="cd01029">
    <property type="entry name" value="TOPRIM_primases"/>
    <property type="match status" value="1"/>
</dbReference>
<feature type="compositionally biased region" description="Basic and acidic residues" evidence="1">
    <location>
        <begin position="65"/>
        <end position="78"/>
    </location>
</feature>
<protein>
    <submittedName>
        <fullName evidence="5">Primase P4</fullName>
    </submittedName>
</protein>
<dbReference type="PANTHER" id="PTHR34985:SF1">
    <property type="entry name" value="SLR0554 PROTEIN"/>
    <property type="match status" value="1"/>
</dbReference>
<evidence type="ECO:0000259" key="3">
    <source>
        <dbReference type="Pfam" id="PF08706"/>
    </source>
</evidence>
<geneLocation type="plasmid" evidence="5 6">
    <name>pCRI9333.02</name>
</geneLocation>
<evidence type="ECO:0000313" key="5">
    <source>
        <dbReference type="EMBL" id="AFZ15554.1"/>
    </source>
</evidence>
<accession>K9W6Z0</accession>
<keyword evidence="5" id="KW-0614">Plasmid</keyword>
<dbReference type="KEGG" id="cep:Cri9333_4781"/>
<dbReference type="EMBL" id="CP003622">
    <property type="protein sequence ID" value="AFZ15554.1"/>
    <property type="molecule type" value="Genomic_DNA"/>
</dbReference>
<organism evidence="5 6">
    <name type="scientific">Crinalium epipsammum PCC 9333</name>
    <dbReference type="NCBI Taxonomy" id="1173022"/>
    <lineage>
        <taxon>Bacteria</taxon>
        <taxon>Bacillati</taxon>
        <taxon>Cyanobacteriota</taxon>
        <taxon>Cyanophyceae</taxon>
        <taxon>Gomontiellales</taxon>
        <taxon>Gomontiellaceae</taxon>
        <taxon>Crinalium</taxon>
    </lineage>
</organism>
<feature type="domain" description="DNA primase/nucleoside triphosphatase C-terminal" evidence="2">
    <location>
        <begin position="788"/>
        <end position="863"/>
    </location>
</feature>
<dbReference type="AlphaFoldDB" id="K9W6Z0"/>
<keyword evidence="6" id="KW-1185">Reference proteome</keyword>
<reference evidence="5 6" key="1">
    <citation type="submission" date="2012-06" db="EMBL/GenBank/DDBJ databases">
        <title>Finished plasmid 2 of genome of Crinalium epipsammum PCC 9333.</title>
        <authorList>
            <consortium name="US DOE Joint Genome Institute"/>
            <person name="Gugger M."/>
            <person name="Coursin T."/>
            <person name="Rippka R."/>
            <person name="Tandeau De Marsac N."/>
            <person name="Huntemann M."/>
            <person name="Wei C.-L."/>
            <person name="Han J."/>
            <person name="Detter J.C."/>
            <person name="Han C."/>
            <person name="Tapia R."/>
            <person name="Davenport K."/>
            <person name="Daligault H."/>
            <person name="Erkkila T."/>
            <person name="Gu W."/>
            <person name="Munk A.C.C."/>
            <person name="Teshima H."/>
            <person name="Xu Y."/>
            <person name="Chain P."/>
            <person name="Chen A."/>
            <person name="Krypides N."/>
            <person name="Mavromatis K."/>
            <person name="Markowitz V."/>
            <person name="Szeto E."/>
            <person name="Ivanova N."/>
            <person name="Mikhailova N."/>
            <person name="Ovchinnikova G."/>
            <person name="Pagani I."/>
            <person name="Pati A."/>
            <person name="Goodwin L."/>
            <person name="Peters L."/>
            <person name="Pitluck S."/>
            <person name="Woyke T."/>
            <person name="Kerfeld C."/>
        </authorList>
    </citation>
    <scope>NUCLEOTIDE SEQUENCE [LARGE SCALE GENOMIC DNA]</scope>
    <source>
        <strain evidence="5 6">PCC 9333</strain>
        <plasmid evidence="6">Plasmid pCRI9333.02</plasmid>
    </source>
</reference>
<sequence length="1186" mass="132593">MSYEHSDATHTFDIRNFSSVLQPAKKGCYICPNCNEPKLTFSNNGKYNCWHCNDTKQIARILTEPEREERHRQREEANRLQSTLTHDERKQEWIEFSGISESIASANLRHTSDSPEIVAQLLGWKYYKGTTGWYVLSCDPLTGKRSNNGQFKPDEPIDFPDSEPAKYISFPKKSQSNKGIEAIYLALTLNDWIKISDRTGIPFTEDDIDNTRDDLGFWAWVRNNPEIPIIITEGIKKAACLLGHGWVAICLAGVTCGQRSGKKLLESLTEFIVPGRPVFLAFDADIVEKTPVRRALIQLCQLIKRTDKTSITRIIQWDLALGKGCDDLIVNHKVEAFETAMDEAISYSQWIKEINTQYQESYTGSSNGGGNNNNNNGNSGGDNNNNGNSGGGNGGDNSDFSSDDHNQKQNNREWRYERICKSLGLPFEHCVTAGTFDGYVYRTCFEAGEKDWKTIDTAFYRYTGLGYWQNQPDKLLHKIITDAGDRAFKLKLSKEEGWVDSHPYETNNHAESAFKYCRKRLEPIEPLPTNGHLRAFRNCTVDMRTGETMPHSPEYYLTSGISYDYYPNRPCPSVFYQFLCDAYGEDLIPVIRAFTSMFLDPTAPYGVFPHLLGQSGSGKGTLGRLWNSLYGDDGSGSGVFSDIATPEGRHQYLTGKTIFGIPDIGGYVTGLRAFYELVDNGELTGRALFNPTGYQKSFNCRFWVGSVDHLQIENAGDGWERRAYPIPTQGKPSKVDPELRQKLEAVKADIISWALAMPRSERDVILLTPPTNHRIVNLKHDAALYGDSVKSFVDLCLRPTEEQTIMPTHLLHSLYTAYCQAHGYVASGMSKFISHFKNVLTKNFVDRRWGAMKNGLRRMQPAHFTNMEILPGTFVDIASDFQSSNGYQTDSKGSHEPEWKCLKSHCVEGGLMEFEDFWNPQPPDDDPGTDGGGGSPIPPPFSPDGGNMDQGGSGSTQNSESTPIHPQTTENQASRDVDQGGSGGSGLLLSHEKSFDEIQKQTENSQSLSSPLIHPDPVAQVTENQCVQGSQSKQPPELSPALKEVSELLMLVETGSDLKAVTQIAAEKGLPDNWKKIVWSHLDKNTQAKIKRLKQQQLPTTEAPASTVLSAPSAIKIEQKSLPPFPSVDDLVWRKPTPRYPEAQICRIVQITSGGAYTDNKWHISHYAWEKGDYLPYSADSNDCEY</sequence>
<dbReference type="HOGENOM" id="CLU_272333_0_0_3"/>